<dbReference type="EMBL" id="BMRB01000002">
    <property type="protein sequence ID" value="GGS34162.1"/>
    <property type="molecule type" value="Genomic_DNA"/>
</dbReference>
<keyword evidence="1" id="KW-1133">Transmembrane helix</keyword>
<keyword evidence="3" id="KW-1185">Reference proteome</keyword>
<sequence>MRARLGLSPLVVVLLAVLGVPRVVAHDLALVGPGVNAVLVFAPPLVWLAVVMARRVPNPLLTLTVVGVCYGVLLAVTHQLLWGHAFTEAPALGGALAGALSPGAEAAVLRVFAVISSLVTGTAVGAVTGAVAWALGRVRRTS</sequence>
<keyword evidence="1" id="KW-0472">Membrane</keyword>
<dbReference type="AlphaFoldDB" id="A0A918GFC6"/>
<comment type="caution">
    <text evidence="2">The sequence shown here is derived from an EMBL/GenBank/DDBJ whole genome shotgun (WGS) entry which is preliminary data.</text>
</comment>
<feature type="transmembrane region" description="Helical" evidence="1">
    <location>
        <begin position="35"/>
        <end position="53"/>
    </location>
</feature>
<name>A0A918GFC6_9PSEU</name>
<keyword evidence="1" id="KW-0812">Transmembrane</keyword>
<evidence type="ECO:0000256" key="1">
    <source>
        <dbReference type="SAM" id="Phobius"/>
    </source>
</evidence>
<dbReference type="RefSeq" id="WP_189211067.1">
    <property type="nucleotide sequence ID" value="NZ_BMRB01000002.1"/>
</dbReference>
<evidence type="ECO:0000313" key="2">
    <source>
        <dbReference type="EMBL" id="GGS34162.1"/>
    </source>
</evidence>
<gene>
    <name evidence="2" type="ORF">GCM10010171_30680</name>
</gene>
<accession>A0A918GFC6</accession>
<reference evidence="2" key="1">
    <citation type="journal article" date="2014" name="Int. J. Syst. Evol. Microbiol.">
        <title>Complete genome sequence of Corynebacterium casei LMG S-19264T (=DSM 44701T), isolated from a smear-ripened cheese.</title>
        <authorList>
            <consortium name="US DOE Joint Genome Institute (JGI-PGF)"/>
            <person name="Walter F."/>
            <person name="Albersmeier A."/>
            <person name="Kalinowski J."/>
            <person name="Ruckert C."/>
        </authorList>
    </citation>
    <scope>NUCLEOTIDE SEQUENCE</scope>
    <source>
        <strain evidence="2">JCM 3276</strain>
    </source>
</reference>
<evidence type="ECO:0000313" key="3">
    <source>
        <dbReference type="Proteomes" id="UP000660680"/>
    </source>
</evidence>
<protein>
    <submittedName>
        <fullName evidence="2">Uncharacterized protein</fullName>
    </submittedName>
</protein>
<reference evidence="2" key="2">
    <citation type="submission" date="2020-09" db="EMBL/GenBank/DDBJ databases">
        <authorList>
            <person name="Sun Q."/>
            <person name="Ohkuma M."/>
        </authorList>
    </citation>
    <scope>NUCLEOTIDE SEQUENCE</scope>
    <source>
        <strain evidence="2">JCM 3276</strain>
    </source>
</reference>
<dbReference type="Proteomes" id="UP000660680">
    <property type="component" value="Unassembled WGS sequence"/>
</dbReference>
<proteinExistence type="predicted"/>
<feature type="transmembrane region" description="Helical" evidence="1">
    <location>
        <begin position="111"/>
        <end position="135"/>
    </location>
</feature>
<feature type="transmembrane region" description="Helical" evidence="1">
    <location>
        <begin position="60"/>
        <end position="82"/>
    </location>
</feature>
<organism evidence="2 3">
    <name type="scientific">Actinokineospora fastidiosa</name>
    <dbReference type="NCBI Taxonomy" id="1816"/>
    <lineage>
        <taxon>Bacteria</taxon>
        <taxon>Bacillati</taxon>
        <taxon>Actinomycetota</taxon>
        <taxon>Actinomycetes</taxon>
        <taxon>Pseudonocardiales</taxon>
        <taxon>Pseudonocardiaceae</taxon>
        <taxon>Actinokineospora</taxon>
    </lineage>
</organism>